<keyword evidence="2" id="KW-1133">Transmembrane helix</keyword>
<dbReference type="WBParaSite" id="TCONS_00004030.p1">
    <property type="protein sequence ID" value="TCONS_00004030.p1"/>
    <property type="gene ID" value="XLOC_000917"/>
</dbReference>
<feature type="transmembrane region" description="Helical" evidence="2">
    <location>
        <begin position="88"/>
        <end position="106"/>
    </location>
</feature>
<feature type="transmembrane region" description="Helical" evidence="2">
    <location>
        <begin position="6"/>
        <end position="32"/>
    </location>
</feature>
<feature type="transmembrane region" description="Helical" evidence="2">
    <location>
        <begin position="126"/>
        <end position="149"/>
    </location>
</feature>
<proteinExistence type="inferred from homology"/>
<keyword evidence="2" id="KW-0812">Transmembrane</keyword>
<evidence type="ECO:0000313" key="5">
    <source>
        <dbReference type="WBParaSite" id="TCONS_00004030.p1"/>
    </source>
</evidence>
<reference evidence="4" key="1">
    <citation type="submission" date="2015-08" db="UniProtKB">
        <authorList>
            <consortium name="WormBaseParasite"/>
        </authorList>
    </citation>
    <scope>IDENTIFICATION</scope>
</reference>
<dbReference type="Proteomes" id="UP000035681">
    <property type="component" value="Unplaced"/>
</dbReference>
<dbReference type="AlphaFoldDB" id="A0A0K0EIE1"/>
<dbReference type="WBParaSite" id="SSTP_0000924650.1">
    <property type="protein sequence ID" value="SSTP_0000924650.1"/>
    <property type="gene ID" value="SSTP_0000924650"/>
</dbReference>
<keyword evidence="3" id="KW-1185">Reference proteome</keyword>
<evidence type="ECO:0000313" key="3">
    <source>
        <dbReference type="Proteomes" id="UP000035681"/>
    </source>
</evidence>
<protein>
    <submittedName>
        <fullName evidence="5">G-protein coupled receptors family 1 profile domain-containing protein</fullName>
    </submittedName>
    <submittedName>
        <fullName evidence="4">G_PROTEIN_RECEP_F1_2 domain-containing protein</fullName>
    </submittedName>
</protein>
<feature type="transmembrane region" description="Helical" evidence="2">
    <location>
        <begin position="44"/>
        <end position="68"/>
    </location>
</feature>
<keyword evidence="2" id="KW-0472">Membrane</keyword>
<dbReference type="InterPro" id="IPR004151">
    <property type="entry name" value="7TM_GPCR_serpentine_rcpt_Sre"/>
</dbReference>
<evidence type="ECO:0000313" key="4">
    <source>
        <dbReference type="WBParaSite" id="SSTP_0000924650.1"/>
    </source>
</evidence>
<evidence type="ECO:0000256" key="2">
    <source>
        <dbReference type="SAM" id="Phobius"/>
    </source>
</evidence>
<dbReference type="GO" id="GO:0007606">
    <property type="term" value="P:sensory perception of chemical stimulus"/>
    <property type="evidence" value="ECO:0007669"/>
    <property type="project" value="InterPro"/>
</dbReference>
<comment type="similarity">
    <text evidence="1">Belongs to the nematode receptor-like protein sre family.</text>
</comment>
<name>A0A0K0EIE1_STRER</name>
<dbReference type="Gene3D" id="1.20.1070.10">
    <property type="entry name" value="Rhodopsin 7-helix transmembrane proteins"/>
    <property type="match status" value="1"/>
</dbReference>
<dbReference type="PANTHER" id="PTHR47518">
    <property type="entry name" value="SERPENTINE RECEPTOR CLASS EPSILON-13-RELATED"/>
    <property type="match status" value="1"/>
</dbReference>
<dbReference type="PANTHER" id="PTHR47518:SF11">
    <property type="entry name" value="SERPENTINE RECEPTOR, CLASS E (EPSILON)-RELATED"/>
    <property type="match status" value="1"/>
</dbReference>
<feature type="transmembrane region" description="Helical" evidence="2">
    <location>
        <begin position="225"/>
        <end position="250"/>
    </location>
</feature>
<feature type="transmembrane region" description="Helical" evidence="2">
    <location>
        <begin position="175"/>
        <end position="196"/>
    </location>
</feature>
<dbReference type="Pfam" id="PF03125">
    <property type="entry name" value="Sre"/>
    <property type="match status" value="1"/>
</dbReference>
<accession>A0A0K0EIE1</accession>
<dbReference type="InterPro" id="IPR052854">
    <property type="entry name" value="Serpentine_rcpt_epsilon"/>
</dbReference>
<evidence type="ECO:0000256" key="1">
    <source>
        <dbReference type="ARBA" id="ARBA00006803"/>
    </source>
</evidence>
<feature type="transmembrane region" description="Helical" evidence="2">
    <location>
        <begin position="270"/>
        <end position="290"/>
    </location>
</feature>
<organism evidence="4">
    <name type="scientific">Strongyloides stercoralis</name>
    <name type="common">Threadworm</name>
    <dbReference type="NCBI Taxonomy" id="6248"/>
    <lineage>
        <taxon>Eukaryota</taxon>
        <taxon>Metazoa</taxon>
        <taxon>Ecdysozoa</taxon>
        <taxon>Nematoda</taxon>
        <taxon>Chromadorea</taxon>
        <taxon>Rhabditida</taxon>
        <taxon>Tylenchina</taxon>
        <taxon>Panagrolaimomorpha</taxon>
        <taxon>Strongyloidoidea</taxon>
        <taxon>Strongyloididae</taxon>
        <taxon>Strongyloides</taxon>
    </lineage>
</organism>
<dbReference type="GO" id="GO:0016020">
    <property type="term" value="C:membrane"/>
    <property type="evidence" value="ECO:0007669"/>
    <property type="project" value="InterPro"/>
</dbReference>
<sequence>MLEFVYIIICVIEFLISVFGTVVCINFLKILFKISQLHKNIRYLFIQCVLQTLFIFTTRFFMIISILANNIFLDSIFQNIKYCMTFKTLHRIAILITATILPGMVIERCIATSYYKSYEKSFGSFFSKLFCTIQTITISSIIILGTIFFPNSTKKSKFISICQHEFIDFDFTIHITYIIFFSAIISITSFIILLYINKQLYKKAITNFSNGYLTKKFQILENIRICRLMCPFIIIYFFGLIICSCLLIIASKIPKDKMLYKDYVTIIHCFGQSVDIVVASVSTCFCLYAMNKFKKPQFKIGLKKLKKNTKVAPLKISRNDRNNLFLNIESEGNLYFTELNKQWYTKR</sequence>